<feature type="domain" description="CCHC-type" evidence="10">
    <location>
        <begin position="249"/>
        <end position="263"/>
    </location>
</feature>
<evidence type="ECO:0000256" key="2">
    <source>
        <dbReference type="ARBA" id="ARBA00022679"/>
    </source>
</evidence>
<proteinExistence type="evidence at transcript level"/>
<dbReference type="SUPFAM" id="SSF57756">
    <property type="entry name" value="Retrovirus zinc finger-like domains"/>
    <property type="match status" value="1"/>
</dbReference>
<protein>
    <submittedName>
        <fullName evidence="13">Zinc finger protein</fullName>
    </submittedName>
</protein>
<organism evidence="13">
    <name type="scientific">Ciona intestinalis</name>
    <name type="common">Transparent sea squirt</name>
    <name type="synonym">Ascidia intestinalis</name>
    <dbReference type="NCBI Taxonomy" id="7719"/>
    <lineage>
        <taxon>Eukaryota</taxon>
        <taxon>Metazoa</taxon>
        <taxon>Chordata</taxon>
        <taxon>Tunicata</taxon>
        <taxon>Ascidiacea</taxon>
        <taxon>Phlebobranchia</taxon>
        <taxon>Cionidae</taxon>
        <taxon>Ciona</taxon>
    </lineage>
</organism>
<dbReference type="Gene3D" id="4.10.60.10">
    <property type="entry name" value="Zinc finger, CCHC-type"/>
    <property type="match status" value="1"/>
</dbReference>
<feature type="non-terminal residue" evidence="13">
    <location>
        <position position="1"/>
    </location>
</feature>
<dbReference type="InterPro" id="IPR001878">
    <property type="entry name" value="Znf_CCHC"/>
</dbReference>
<evidence type="ECO:0000256" key="6">
    <source>
        <dbReference type="ARBA" id="ARBA00022801"/>
    </source>
</evidence>
<sequence length="1216" mass="137754">MEGRLLRPKELSVDPTSPDAATIFKYWLRTVKDFITTLEESQTSGQTAVNKKRIIISCLSPTIYPYVEECETYGDIIEILSRTFIRRKNNIYARHLLVSRRQVVGETIAEYLQQLKMLAKECVFTDVTKEKYRDELTRDAFINGLNSTAIRQRLLEVDELDLRKAHELADSLDRAQHYATMNVASTSTTPPFTASLSQTSRIGEDLEVGPLAQATAVTRPDRFTSRRPCPFCGEPDHKRTVCPARYSTCFKCGKRGHFSKVCRAYDRGRVSTITQGTYSRPYLSSILASAPNCLEPAIVTGTLAGATVDILLDTGASNNFIDRGTARKARLSLNKVIMSINMAAGSNPTKTFGRTKATLSFLGRKYVDVTFDIIEGLCADVILGQDFLKMHSEVTFKLGGDADKLIIPYVPMEIAALSAAKVSPPRLFEFMDRHAQPYASRSRQYSREDQAFIRSEVQRLIASDIIEASRSPWRAQVLVVKESTKKKRMVIDYSQTVNRYTQLDAYPLPKIEQIVNSVAADTFYSSLDLRSAYHQVPLLYHERPYTAFEADGCLYQYKRLPFGVTNGVSAFQRVIDRFIARHQLKKVYAYLDDITVTGSTLQEHDKNLNALLHAAQQDNLTFNEDKSKFRVTTLDLLGYRISFGNIRPDPHRLQPLLQLPPPKSSKELKRIVGMFAYYARWIPQYSKSAGPLLQCQSFPLTAEALRSFNELKSNLVKASLGAIQDDLPFEVESDASDYAIAAILSQNGRPVAFMSRTLNSTERHYPAVEKEATAIVEAVRKWSHFLKGRSFSLITDQRSVAFMFDQKNRGKIKNSKLLMWRLELSQYDYKIRHKPGISNVAPDTFSRVCSHVNSRQDLCLLHRSLGHPGFARFYHFIKGRNLPFTSEETKQVCRSCQTCAEVKPRFYKPQEGTLVKSIQPWERLSIDFKGPVRGRNPYLLIVVDEYSRYPFVFPCKSLSSTVVIECLSQLFCLFGFPAYIHSDRGASFVSKETKEFLFKRNIATSTSTPYHPKGNSQCERINQTIWRTIKLMLHDQSHREDQWEDVLPEALHAVRSLLCTSTNCTPHERLFTFSRRSMTGTSMPTWLLSPGQVLLRRYVRSKGDPLCDQVELLNANNSYANIRHNDGRESTVSTSDLAPCPSPTHNNSNQETTGVSTSDLAPCPSPTHNNSNQETTGDFQEPLNDSCRSVEDSDQPPIRRSTRTRKPPVRYGDWAS</sequence>
<evidence type="ECO:0000256" key="3">
    <source>
        <dbReference type="ARBA" id="ARBA00022695"/>
    </source>
</evidence>
<evidence type="ECO:0000256" key="7">
    <source>
        <dbReference type="ARBA" id="ARBA00022918"/>
    </source>
</evidence>
<dbReference type="Pfam" id="PF00078">
    <property type="entry name" value="RVT_1"/>
    <property type="match status" value="1"/>
</dbReference>
<comment type="similarity">
    <text evidence="1">Belongs to the beta type-B retroviral polymerase family. HERV class-II K(HML-2) pol subfamily.</text>
</comment>
<dbReference type="GO" id="GO:0016787">
    <property type="term" value="F:hydrolase activity"/>
    <property type="evidence" value="ECO:0007669"/>
    <property type="project" value="UniProtKB-KW"/>
</dbReference>
<keyword evidence="6" id="KW-0378">Hydrolase</keyword>
<feature type="domain" description="Reverse transcriptase" evidence="11">
    <location>
        <begin position="461"/>
        <end position="641"/>
    </location>
</feature>
<keyword evidence="5" id="KW-0255">Endonuclease</keyword>
<evidence type="ECO:0000256" key="4">
    <source>
        <dbReference type="ARBA" id="ARBA00022722"/>
    </source>
</evidence>
<dbReference type="PROSITE" id="PS50878">
    <property type="entry name" value="RT_POL"/>
    <property type="match status" value="1"/>
</dbReference>
<dbReference type="Pfam" id="PF00665">
    <property type="entry name" value="rve"/>
    <property type="match status" value="1"/>
</dbReference>
<evidence type="ECO:0000256" key="8">
    <source>
        <dbReference type="PROSITE-ProRule" id="PRU00047"/>
    </source>
</evidence>
<feature type="compositionally biased region" description="Polar residues" evidence="9">
    <location>
        <begin position="1143"/>
        <end position="1159"/>
    </location>
</feature>
<evidence type="ECO:0000259" key="10">
    <source>
        <dbReference type="PROSITE" id="PS50158"/>
    </source>
</evidence>
<dbReference type="SUPFAM" id="SSF50630">
    <property type="entry name" value="Acid proteases"/>
    <property type="match status" value="1"/>
</dbReference>
<feature type="compositionally biased region" description="Polar residues" evidence="9">
    <location>
        <begin position="1166"/>
        <end position="1178"/>
    </location>
</feature>
<evidence type="ECO:0000313" key="13">
    <source>
        <dbReference type="EMBL" id="FAA00107.1"/>
    </source>
</evidence>
<dbReference type="CDD" id="cd00303">
    <property type="entry name" value="retropepsin_like"/>
    <property type="match status" value="1"/>
</dbReference>
<dbReference type="CDD" id="cd01647">
    <property type="entry name" value="RT_LTR"/>
    <property type="match status" value="1"/>
</dbReference>
<dbReference type="InterPro" id="IPR036875">
    <property type="entry name" value="Znf_CCHC_sf"/>
</dbReference>
<dbReference type="GO" id="GO:0003964">
    <property type="term" value="F:RNA-directed DNA polymerase activity"/>
    <property type="evidence" value="ECO:0007669"/>
    <property type="project" value="UniProtKB-KW"/>
</dbReference>
<dbReference type="Gene3D" id="2.40.70.10">
    <property type="entry name" value="Acid Proteases"/>
    <property type="match status" value="1"/>
</dbReference>
<dbReference type="InterPro" id="IPR050951">
    <property type="entry name" value="Retrovirus_Pol_polyprotein"/>
</dbReference>
<dbReference type="EMBL" id="BR000076">
    <property type="protein sequence ID" value="FAA00107.1"/>
    <property type="molecule type" value="mRNA"/>
</dbReference>
<dbReference type="Gene3D" id="3.30.70.270">
    <property type="match status" value="2"/>
</dbReference>
<dbReference type="PANTHER" id="PTHR37984:SF5">
    <property type="entry name" value="PROTEIN NYNRIN-LIKE"/>
    <property type="match status" value="1"/>
</dbReference>
<dbReference type="AlphaFoldDB" id="Q1RLF8"/>
<dbReference type="InterPro" id="IPR043128">
    <property type="entry name" value="Rev_trsase/Diguanyl_cyclase"/>
</dbReference>
<dbReference type="GO" id="GO:0015074">
    <property type="term" value="P:DNA integration"/>
    <property type="evidence" value="ECO:0007669"/>
    <property type="project" value="InterPro"/>
</dbReference>
<dbReference type="CDD" id="cd09274">
    <property type="entry name" value="RNase_HI_RT_Ty3"/>
    <property type="match status" value="1"/>
</dbReference>
<dbReference type="PANTHER" id="PTHR37984">
    <property type="entry name" value="PROTEIN CBG26694"/>
    <property type="match status" value="1"/>
</dbReference>
<dbReference type="InterPro" id="IPR001584">
    <property type="entry name" value="Integrase_cat-core"/>
</dbReference>
<dbReference type="GO" id="GO:0004519">
    <property type="term" value="F:endonuclease activity"/>
    <property type="evidence" value="ECO:0007669"/>
    <property type="project" value="UniProtKB-KW"/>
</dbReference>
<keyword evidence="3" id="KW-0548">Nucleotidyltransferase</keyword>
<feature type="domain" description="Integrase catalytic" evidence="12">
    <location>
        <begin position="916"/>
        <end position="1074"/>
    </location>
</feature>
<dbReference type="Pfam" id="PF17917">
    <property type="entry name" value="RT_RNaseH"/>
    <property type="match status" value="1"/>
</dbReference>
<reference evidence="13" key="1">
    <citation type="journal article" date="2006" name="Dev. Biol.">
        <title>Systematic analysis of embryonic expression profiles of zinc finger genes in Ciona intestinalis.</title>
        <authorList>
            <person name="Miwata K."/>
            <person name="Chiba T."/>
            <person name="Horii R."/>
            <person name="Yamada L."/>
            <person name="Kubo A."/>
            <person name="Miyamura D."/>
            <person name="Satoh N."/>
            <person name="Satou Y."/>
        </authorList>
    </citation>
    <scope>NUCLEOTIDE SEQUENCE</scope>
</reference>
<dbReference type="InterPro" id="IPR012337">
    <property type="entry name" value="RNaseH-like_sf"/>
</dbReference>
<keyword evidence="4" id="KW-0540">Nuclease</keyword>
<evidence type="ECO:0000256" key="5">
    <source>
        <dbReference type="ARBA" id="ARBA00022759"/>
    </source>
</evidence>
<dbReference type="InterPro" id="IPR036397">
    <property type="entry name" value="RNaseH_sf"/>
</dbReference>
<dbReference type="PROSITE" id="PS50994">
    <property type="entry name" value="INTEGRASE"/>
    <property type="match status" value="1"/>
</dbReference>
<evidence type="ECO:0000259" key="12">
    <source>
        <dbReference type="PROSITE" id="PS50994"/>
    </source>
</evidence>
<dbReference type="InterPro" id="IPR021109">
    <property type="entry name" value="Peptidase_aspartic_dom_sf"/>
</dbReference>
<name>Q1RLF8_CIOIN</name>
<dbReference type="SUPFAM" id="SSF53098">
    <property type="entry name" value="Ribonuclease H-like"/>
    <property type="match status" value="1"/>
</dbReference>
<accession>Q1RLF8</accession>
<keyword evidence="8" id="KW-0862">Zinc</keyword>
<dbReference type="Gene3D" id="3.30.420.10">
    <property type="entry name" value="Ribonuclease H-like superfamily/Ribonuclease H"/>
    <property type="match status" value="1"/>
</dbReference>
<evidence type="ECO:0000259" key="11">
    <source>
        <dbReference type="PROSITE" id="PS50878"/>
    </source>
</evidence>
<accession>A0A1W2WG31</accession>
<dbReference type="InterPro" id="IPR043502">
    <property type="entry name" value="DNA/RNA_pol_sf"/>
</dbReference>
<dbReference type="InterPro" id="IPR000477">
    <property type="entry name" value="RT_dom"/>
</dbReference>
<keyword evidence="8" id="KW-0479">Metal-binding</keyword>
<feature type="region of interest" description="Disordered" evidence="9">
    <location>
        <begin position="1123"/>
        <end position="1216"/>
    </location>
</feature>
<dbReference type="SMART" id="SM00343">
    <property type="entry name" value="ZnF_C2HC"/>
    <property type="match status" value="2"/>
</dbReference>
<dbReference type="SUPFAM" id="SSF56672">
    <property type="entry name" value="DNA/RNA polymerases"/>
    <property type="match status" value="1"/>
</dbReference>
<dbReference type="GO" id="GO:0008270">
    <property type="term" value="F:zinc ion binding"/>
    <property type="evidence" value="ECO:0007669"/>
    <property type="project" value="UniProtKB-KW"/>
</dbReference>
<dbReference type="InterPro" id="IPR041373">
    <property type="entry name" value="RT_RNaseH"/>
</dbReference>
<dbReference type="PROSITE" id="PS50158">
    <property type="entry name" value="ZF_CCHC"/>
    <property type="match status" value="1"/>
</dbReference>
<keyword evidence="8" id="KW-0863">Zinc-finger</keyword>
<keyword evidence="2" id="KW-0808">Transferase</keyword>
<dbReference type="Gene3D" id="3.10.10.10">
    <property type="entry name" value="HIV Type 1 Reverse Transcriptase, subunit A, domain 1"/>
    <property type="match status" value="1"/>
</dbReference>
<dbReference type="Pfam" id="PF13975">
    <property type="entry name" value="gag-asp_proteas"/>
    <property type="match status" value="1"/>
</dbReference>
<evidence type="ECO:0000256" key="9">
    <source>
        <dbReference type="SAM" id="MobiDB-lite"/>
    </source>
</evidence>
<evidence type="ECO:0000256" key="1">
    <source>
        <dbReference type="ARBA" id="ARBA00010879"/>
    </source>
</evidence>
<gene>
    <name evidence="13" type="primary">Ci-ZF(CCHC)-8</name>
</gene>
<keyword evidence="7" id="KW-0695">RNA-directed DNA polymerase</keyword>
<dbReference type="GO" id="GO:0003676">
    <property type="term" value="F:nucleic acid binding"/>
    <property type="evidence" value="ECO:0007669"/>
    <property type="project" value="InterPro"/>
</dbReference>